<feature type="non-terminal residue" evidence="2">
    <location>
        <position position="81"/>
    </location>
</feature>
<feature type="compositionally biased region" description="Low complexity" evidence="1">
    <location>
        <begin position="27"/>
        <end position="39"/>
    </location>
</feature>
<proteinExistence type="predicted"/>
<dbReference type="EMBL" id="CADCTV010000551">
    <property type="protein sequence ID" value="CAA9341232.1"/>
    <property type="molecule type" value="Genomic_DNA"/>
</dbReference>
<evidence type="ECO:0000313" key="2">
    <source>
        <dbReference type="EMBL" id="CAA9341232.1"/>
    </source>
</evidence>
<dbReference type="EC" id="2.5.1.31" evidence="2"/>
<accession>A0A6J4LT57</accession>
<dbReference type="AlphaFoldDB" id="A0A6J4LT57"/>
<protein>
    <submittedName>
        <fullName evidence="2">Undecaprenyl diphosphate synthase</fullName>
        <ecNumber evidence="2">2.5.1.31</ecNumber>
    </submittedName>
</protein>
<sequence length="81" mass="8603">VLRAAPPGNPAERNGAPPRGRHHGRQRALGAGTRAAARVRAPRRHAGRSPGRGGRGRRRGRGADALRLFAGELGAPRHRDL</sequence>
<organism evidence="2">
    <name type="scientific">uncultured Gemmatimonadota bacterium</name>
    <dbReference type="NCBI Taxonomy" id="203437"/>
    <lineage>
        <taxon>Bacteria</taxon>
        <taxon>Pseudomonadati</taxon>
        <taxon>Gemmatimonadota</taxon>
        <taxon>environmental samples</taxon>
    </lineage>
</organism>
<gene>
    <name evidence="2" type="ORF">AVDCRST_MAG89-2623</name>
</gene>
<reference evidence="2" key="1">
    <citation type="submission" date="2020-02" db="EMBL/GenBank/DDBJ databases">
        <authorList>
            <person name="Meier V. D."/>
        </authorList>
    </citation>
    <scope>NUCLEOTIDE SEQUENCE</scope>
    <source>
        <strain evidence="2">AVDCRST_MAG89</strain>
    </source>
</reference>
<dbReference type="GO" id="GO:0008834">
    <property type="term" value="F:ditrans,polycis-undecaprenyl-diphosphate synthase [(2E,6E)-farnesyl-diphosphate specific] activity"/>
    <property type="evidence" value="ECO:0007669"/>
    <property type="project" value="UniProtKB-EC"/>
</dbReference>
<evidence type="ECO:0000256" key="1">
    <source>
        <dbReference type="SAM" id="MobiDB-lite"/>
    </source>
</evidence>
<keyword evidence="2" id="KW-0808">Transferase</keyword>
<name>A0A6J4LT57_9BACT</name>
<feature type="non-terminal residue" evidence="2">
    <location>
        <position position="1"/>
    </location>
</feature>
<feature type="region of interest" description="Disordered" evidence="1">
    <location>
        <begin position="1"/>
        <end position="81"/>
    </location>
</feature>